<dbReference type="RefSeq" id="WP_367641381.1">
    <property type="nucleotide sequence ID" value="NZ_JBFNQN010000028.1"/>
</dbReference>
<dbReference type="Proteomes" id="UP001555826">
    <property type="component" value="Unassembled WGS sequence"/>
</dbReference>
<dbReference type="InterPro" id="IPR027417">
    <property type="entry name" value="P-loop_NTPase"/>
</dbReference>
<evidence type="ECO:0000259" key="2">
    <source>
        <dbReference type="Pfam" id="PF01656"/>
    </source>
</evidence>
<keyword evidence="4" id="KW-1185">Reference proteome</keyword>
<dbReference type="InterPro" id="IPR050678">
    <property type="entry name" value="DNA_Partitioning_ATPase"/>
</dbReference>
<dbReference type="PANTHER" id="PTHR13696">
    <property type="entry name" value="P-LOOP CONTAINING NUCLEOSIDE TRIPHOSPHATE HYDROLASE"/>
    <property type="match status" value="1"/>
</dbReference>
<dbReference type="PANTHER" id="PTHR13696:SF96">
    <property type="entry name" value="COBQ_COBB_MIND_PARA NUCLEOTIDE BINDING DOMAIN-CONTAINING PROTEIN"/>
    <property type="match status" value="1"/>
</dbReference>
<evidence type="ECO:0000313" key="3">
    <source>
        <dbReference type="EMBL" id="MEW9267859.1"/>
    </source>
</evidence>
<dbReference type="Gene3D" id="3.40.50.300">
    <property type="entry name" value="P-loop containing nucleotide triphosphate hydrolases"/>
    <property type="match status" value="1"/>
</dbReference>
<dbReference type="EMBL" id="JBFNQN010000028">
    <property type="protein sequence ID" value="MEW9267859.1"/>
    <property type="molecule type" value="Genomic_DNA"/>
</dbReference>
<feature type="domain" description="CobQ/CobB/MinD/ParA nucleotide binding" evidence="2">
    <location>
        <begin position="20"/>
        <end position="196"/>
    </location>
</feature>
<sequence length="243" mass="26387">MTDTDQRLASNSQETSKLRITLANLKGGVGRSTSSVYLALTLARLRPTERVLLVDADASNPTSWDWSEDAAEDWPAQIVVNRWPSVHLAKRIKEVSGDYDHVIVDTGPHDAGIVRAALQVTDHLLLPLAPSMSEVKRVTPTLDVAAEVAVLRPIQLSLLFNRVVPNTRSRIEAREALEGMGLHVLAAEVGRREAYSGAHGSVPTDLGTYPDVLEELLRRPPADADDDTADSTGIDDTATEGER</sequence>
<organism evidence="3 4">
    <name type="scientific">Kineococcus endophyticus</name>
    <dbReference type="NCBI Taxonomy" id="1181883"/>
    <lineage>
        <taxon>Bacteria</taxon>
        <taxon>Bacillati</taxon>
        <taxon>Actinomycetota</taxon>
        <taxon>Actinomycetes</taxon>
        <taxon>Kineosporiales</taxon>
        <taxon>Kineosporiaceae</taxon>
        <taxon>Kineococcus</taxon>
    </lineage>
</organism>
<feature type="region of interest" description="Disordered" evidence="1">
    <location>
        <begin position="216"/>
        <end position="243"/>
    </location>
</feature>
<reference evidence="3 4" key="1">
    <citation type="submission" date="2024-07" db="EMBL/GenBank/DDBJ databases">
        <authorList>
            <person name="Thanompreechachai J."/>
            <person name="Duangmal K."/>
        </authorList>
    </citation>
    <scope>NUCLEOTIDE SEQUENCE [LARGE SCALE GENOMIC DNA]</scope>
    <source>
        <strain evidence="3 4">KCTC 19886</strain>
    </source>
</reference>
<evidence type="ECO:0000256" key="1">
    <source>
        <dbReference type="SAM" id="MobiDB-lite"/>
    </source>
</evidence>
<protein>
    <submittedName>
        <fullName evidence="3">AAA family ATPase</fullName>
    </submittedName>
</protein>
<accession>A0ABV3PDZ6</accession>
<comment type="caution">
    <text evidence="3">The sequence shown here is derived from an EMBL/GenBank/DDBJ whole genome shotgun (WGS) entry which is preliminary data.</text>
</comment>
<dbReference type="Pfam" id="PF01656">
    <property type="entry name" value="CbiA"/>
    <property type="match status" value="1"/>
</dbReference>
<name>A0ABV3PDZ6_9ACTN</name>
<dbReference type="SUPFAM" id="SSF52540">
    <property type="entry name" value="P-loop containing nucleoside triphosphate hydrolases"/>
    <property type="match status" value="1"/>
</dbReference>
<dbReference type="InterPro" id="IPR002586">
    <property type="entry name" value="CobQ/CobB/MinD/ParA_Nub-bd_dom"/>
</dbReference>
<dbReference type="CDD" id="cd02042">
    <property type="entry name" value="ParAB_family"/>
    <property type="match status" value="1"/>
</dbReference>
<evidence type="ECO:0000313" key="4">
    <source>
        <dbReference type="Proteomes" id="UP001555826"/>
    </source>
</evidence>
<gene>
    <name evidence="3" type="ORF">AB1207_24225</name>
</gene>
<proteinExistence type="predicted"/>